<feature type="compositionally biased region" description="Basic and acidic residues" evidence="1">
    <location>
        <begin position="517"/>
        <end position="571"/>
    </location>
</feature>
<feature type="compositionally biased region" description="Basic and acidic residues" evidence="1">
    <location>
        <begin position="805"/>
        <end position="820"/>
    </location>
</feature>
<protein>
    <submittedName>
        <fullName evidence="2">Uncharacterized protein</fullName>
    </submittedName>
</protein>
<feature type="compositionally biased region" description="Polar residues" evidence="1">
    <location>
        <begin position="821"/>
        <end position="832"/>
    </location>
</feature>
<feature type="compositionally biased region" description="Low complexity" evidence="1">
    <location>
        <begin position="366"/>
        <end position="379"/>
    </location>
</feature>
<feature type="region of interest" description="Disordered" evidence="1">
    <location>
        <begin position="248"/>
        <end position="267"/>
    </location>
</feature>
<sequence length="918" mass="101019">MRRLAAIFAPKRSSKSEASDVAPSESQHSQHTVHTTKSKLKARGSFLRTFSRSGTSDSAPQAEPPHPQVNTGAYSSSSSSSGGPHTPDDDRASLFRNKSSNLWLPNPWSADPRPSNEPYSINPADPHFIKQDPTMLSPMNPSLPRHSHEDTDEDTSSEESSESEGPALVNTVMSSIDYLRILTVNATEPPFSPPPLLHIPRCPVFPRSSNLSHVIQRDETLHSSMLKRRLFHRLEQGKLSRSDELFLRSFDNRPKPPPTKRPSLGLDDTALRERSCLAMYSQGLKHWISRPCFEERLVLYTPSPETGEVVMRGIVGTNLGVAELEFSEGIEALAGLYEPFDLLPADAALSIHSVSPTNATPPLPPLSMSSSSSSVSSMLPSPPVVSPPATSSTTSHSGHKPQPQQTSSSSQNRNSYRAAPSPLRIESSSAPSPRPSAAPLSTSPSQASTVLASPLSSPTIVLSPSSPEPPELPAKSPPTNPPMKLGVRFAEEEKEDGVPLGYVYRIKQKREQKARFLEAEKQRRVHEDDRRRFEEERRRQEAERKKWEQERAAWEKEKRAIEEERKKKLYAEELAAARSRRESTRFGNMPRSDSDPTLTSERERANRGRVSQERYTRPLYDTNAPTPRRQGSEPTIPSPRTRKESSPSSSRPPSVVHAGSNNGSVRGSSRPPSMYSSPQSSTPDVSKRDRRESKGSRRGSMASVADAQQAMFNQAAFTTGFPWNMNMNPMIPPVPPMPGMSPMPMVPMVPYMMDMPLLPPSPPFMMQQFGRPQQRSHSSSPTTGTNRLPASQSSDRVNKQGISRGGHERRASGDISEIQRSRASTPRSASNDKSSKVPPPSIPRTSGNRAQSGPDSPSGSKPRSVSRHSAVPSSYIPPQSSSSQKPIQPIPVMTTSRTQPAFQNLSRPQANRRQTMIS</sequence>
<comment type="caution">
    <text evidence="2">The sequence shown here is derived from an EMBL/GenBank/DDBJ whole genome shotgun (WGS) entry which is preliminary data.</text>
</comment>
<feature type="compositionally biased region" description="Polar residues" evidence="1">
    <location>
        <begin position="449"/>
        <end position="460"/>
    </location>
</feature>
<feature type="compositionally biased region" description="Polar residues" evidence="1">
    <location>
        <begin position="48"/>
        <end position="59"/>
    </location>
</feature>
<keyword evidence="3" id="KW-1185">Reference proteome</keyword>
<gene>
    <name evidence="2" type="ORF">QCA50_000515</name>
</gene>
<feature type="compositionally biased region" description="Basic and acidic residues" evidence="1">
    <location>
        <begin position="600"/>
        <end position="616"/>
    </location>
</feature>
<reference evidence="2 3" key="1">
    <citation type="submission" date="2022-09" db="EMBL/GenBank/DDBJ databases">
        <authorList>
            <person name="Palmer J.M."/>
        </authorList>
    </citation>
    <scope>NUCLEOTIDE SEQUENCE [LARGE SCALE GENOMIC DNA]</scope>
    <source>
        <strain evidence="2 3">DSM 7382</strain>
    </source>
</reference>
<dbReference type="EMBL" id="JASBNA010000001">
    <property type="protein sequence ID" value="KAK7695877.1"/>
    <property type="molecule type" value="Genomic_DNA"/>
</dbReference>
<feature type="compositionally biased region" description="Polar residues" evidence="1">
    <location>
        <begin position="843"/>
        <end position="863"/>
    </location>
</feature>
<feature type="compositionally biased region" description="Low complexity" evidence="1">
    <location>
        <begin position="427"/>
        <end position="448"/>
    </location>
</feature>
<evidence type="ECO:0000313" key="2">
    <source>
        <dbReference type="EMBL" id="KAK7695877.1"/>
    </source>
</evidence>
<feature type="compositionally biased region" description="Pro residues" evidence="1">
    <location>
        <begin position="466"/>
        <end position="481"/>
    </location>
</feature>
<feature type="region of interest" description="Disordered" evidence="1">
    <location>
        <begin position="357"/>
        <end position="486"/>
    </location>
</feature>
<dbReference type="AlphaFoldDB" id="A0AAW0GZ64"/>
<feature type="compositionally biased region" description="Basic and acidic residues" evidence="1">
    <location>
        <begin position="685"/>
        <end position="695"/>
    </location>
</feature>
<feature type="region of interest" description="Disordered" evidence="1">
    <location>
        <begin position="517"/>
        <end position="707"/>
    </location>
</feature>
<feature type="region of interest" description="Disordered" evidence="1">
    <location>
        <begin position="756"/>
        <end position="918"/>
    </location>
</feature>
<evidence type="ECO:0000313" key="3">
    <source>
        <dbReference type="Proteomes" id="UP001385951"/>
    </source>
</evidence>
<evidence type="ECO:0000256" key="1">
    <source>
        <dbReference type="SAM" id="MobiDB-lite"/>
    </source>
</evidence>
<accession>A0AAW0GZ64</accession>
<feature type="compositionally biased region" description="Acidic residues" evidence="1">
    <location>
        <begin position="150"/>
        <end position="162"/>
    </location>
</feature>
<feature type="compositionally biased region" description="Polar residues" evidence="1">
    <location>
        <begin position="674"/>
        <end position="684"/>
    </location>
</feature>
<feature type="compositionally biased region" description="Polar residues" evidence="1">
    <location>
        <begin position="893"/>
        <end position="918"/>
    </location>
</feature>
<feature type="compositionally biased region" description="Polar residues" evidence="1">
    <location>
        <begin position="24"/>
        <end position="33"/>
    </location>
</feature>
<feature type="compositionally biased region" description="Polar residues" evidence="1">
    <location>
        <begin position="770"/>
        <end position="795"/>
    </location>
</feature>
<feature type="compositionally biased region" description="Low complexity" evidence="1">
    <location>
        <begin position="646"/>
        <end position="670"/>
    </location>
</feature>
<name>A0AAW0GZ64_9APHY</name>
<dbReference type="Proteomes" id="UP001385951">
    <property type="component" value="Unassembled WGS sequence"/>
</dbReference>
<feature type="compositionally biased region" description="Low complexity" evidence="1">
    <location>
        <begin position="872"/>
        <end position="891"/>
    </location>
</feature>
<proteinExistence type="predicted"/>
<organism evidence="2 3">
    <name type="scientific">Cerrena zonata</name>
    <dbReference type="NCBI Taxonomy" id="2478898"/>
    <lineage>
        <taxon>Eukaryota</taxon>
        <taxon>Fungi</taxon>
        <taxon>Dikarya</taxon>
        <taxon>Basidiomycota</taxon>
        <taxon>Agaricomycotina</taxon>
        <taxon>Agaricomycetes</taxon>
        <taxon>Polyporales</taxon>
        <taxon>Cerrenaceae</taxon>
        <taxon>Cerrena</taxon>
    </lineage>
</organism>
<feature type="region of interest" description="Disordered" evidence="1">
    <location>
        <begin position="1"/>
        <end position="166"/>
    </location>
</feature>
<feature type="compositionally biased region" description="Low complexity" evidence="1">
    <location>
        <begin position="387"/>
        <end position="411"/>
    </location>
</feature>